<comment type="PTM">
    <text evidence="11">The Fe-S cluster can be nitrosylated by nitric oxide (NO).</text>
</comment>
<keyword evidence="7 11" id="KW-0805">Transcription regulation</keyword>
<comment type="PTM">
    <text evidence="11">Upon Fe-S cluster removal intramolecular disulfide bonds are formed.</text>
</comment>
<dbReference type="AlphaFoldDB" id="A0A1T3VV75"/>
<keyword evidence="14" id="KW-1185">Reference proteome</keyword>
<name>A0A1T3VV75_MYCIE</name>
<feature type="binding site" evidence="11">
    <location>
        <position position="36"/>
    </location>
    <ligand>
        <name>[4Fe-4S] cluster</name>
        <dbReference type="ChEBI" id="CHEBI:49883"/>
    </ligand>
</feature>
<dbReference type="InterPro" id="IPR034768">
    <property type="entry name" value="4FE4S_WBL"/>
</dbReference>
<dbReference type="PANTHER" id="PTHR38839:SF7">
    <property type="entry name" value="TRANSCRIPTIONAL REGULATOR WHIB4"/>
    <property type="match status" value="1"/>
</dbReference>
<dbReference type="Pfam" id="PF02467">
    <property type="entry name" value="Whib"/>
    <property type="match status" value="1"/>
</dbReference>
<evidence type="ECO:0000256" key="9">
    <source>
        <dbReference type="ARBA" id="ARBA00023157"/>
    </source>
</evidence>
<evidence type="ECO:0000256" key="3">
    <source>
        <dbReference type="ARBA" id="ARBA00022485"/>
    </source>
</evidence>
<comment type="cofactor">
    <cofactor evidence="11">
        <name>[4Fe-4S] cluster</name>
        <dbReference type="ChEBI" id="CHEBI:49883"/>
    </cofactor>
    <text evidence="11">Binds 1 [4Fe-4S] cluster per subunit. Following nitrosylation of the [4Fe-4S] cluster binds 1 [4Fe-8(NO)] cluster per subunit.</text>
</comment>
<evidence type="ECO:0000256" key="1">
    <source>
        <dbReference type="ARBA" id="ARBA00004496"/>
    </source>
</evidence>
<evidence type="ECO:0000256" key="8">
    <source>
        <dbReference type="ARBA" id="ARBA00023125"/>
    </source>
</evidence>
<dbReference type="GO" id="GO:0045892">
    <property type="term" value="P:negative regulation of DNA-templated transcription"/>
    <property type="evidence" value="ECO:0007669"/>
    <property type="project" value="TreeGrafter"/>
</dbReference>
<dbReference type="Proteomes" id="UP000192739">
    <property type="component" value="Unassembled WGS sequence"/>
</dbReference>
<sequence length="115" mass="12924">MSEMRSVPRRLDLVAIKSAPRSTTSEDRSWVTKAACKTADPDELFVRGAAQRKAATICRHCPVMQQCAADALDNQVEYGVWGGMTERQRRALLKQHPEVVSWASFFEKRAKRSTG</sequence>
<reference evidence="13 14" key="1">
    <citation type="submission" date="2017-02" db="EMBL/GenBank/DDBJ databases">
        <title>The new phylogeny of genus Mycobacterium.</title>
        <authorList>
            <person name="Tortoli E."/>
            <person name="Trovato A."/>
            <person name="Cirillo D.M."/>
        </authorList>
    </citation>
    <scope>NUCLEOTIDE SEQUENCE [LARGE SCALE GENOMIC DNA]</scope>
    <source>
        <strain evidence="13 14">DSM 44049</strain>
    </source>
</reference>
<evidence type="ECO:0000313" key="14">
    <source>
        <dbReference type="Proteomes" id="UP000192739"/>
    </source>
</evidence>
<keyword evidence="9 11" id="KW-1015">Disulfide bond</keyword>
<gene>
    <name evidence="11" type="primary">whiB</name>
    <name evidence="13" type="ORF">BST27_15180</name>
</gene>
<evidence type="ECO:0000256" key="10">
    <source>
        <dbReference type="ARBA" id="ARBA00023163"/>
    </source>
</evidence>
<feature type="binding site" evidence="11">
    <location>
        <position position="61"/>
    </location>
    <ligand>
        <name>[4Fe-4S] cluster</name>
        <dbReference type="ChEBI" id="CHEBI:49883"/>
    </ligand>
</feature>
<organism evidence="13 14">
    <name type="scientific">Mycobacterium intermedium</name>
    <dbReference type="NCBI Taxonomy" id="28445"/>
    <lineage>
        <taxon>Bacteria</taxon>
        <taxon>Bacillati</taxon>
        <taxon>Actinomycetota</taxon>
        <taxon>Actinomycetes</taxon>
        <taxon>Mycobacteriales</taxon>
        <taxon>Mycobacteriaceae</taxon>
        <taxon>Mycobacterium</taxon>
        <taxon>Mycobacterium simiae complex</taxon>
    </lineage>
</organism>
<keyword evidence="10 11" id="KW-0804">Transcription</keyword>
<dbReference type="GO" id="GO:0051539">
    <property type="term" value="F:4 iron, 4 sulfur cluster binding"/>
    <property type="evidence" value="ECO:0007669"/>
    <property type="project" value="UniProtKB-UniRule"/>
</dbReference>
<evidence type="ECO:0000256" key="4">
    <source>
        <dbReference type="ARBA" id="ARBA00022723"/>
    </source>
</evidence>
<dbReference type="PANTHER" id="PTHR38839">
    <property type="entry name" value="TRANSCRIPTIONAL REGULATOR WHID-RELATED"/>
    <property type="match status" value="1"/>
</dbReference>
<dbReference type="GO" id="GO:0005737">
    <property type="term" value="C:cytoplasm"/>
    <property type="evidence" value="ECO:0007669"/>
    <property type="project" value="UniProtKB-SubCell"/>
</dbReference>
<evidence type="ECO:0000256" key="5">
    <source>
        <dbReference type="ARBA" id="ARBA00023004"/>
    </source>
</evidence>
<evidence type="ECO:0000259" key="12">
    <source>
        <dbReference type="PROSITE" id="PS51674"/>
    </source>
</evidence>
<feature type="binding site" evidence="11">
    <location>
        <position position="67"/>
    </location>
    <ligand>
        <name>[4Fe-4S] cluster</name>
        <dbReference type="ChEBI" id="CHEBI:49883"/>
    </ligand>
</feature>
<dbReference type="GO" id="GO:0046872">
    <property type="term" value="F:metal ion binding"/>
    <property type="evidence" value="ECO:0007669"/>
    <property type="project" value="UniProtKB-KW"/>
</dbReference>
<comment type="function">
    <text evidence="11">Acts as a transcriptional regulator. Probably redox-responsive. The apo- but not holo-form probably binds DNA.</text>
</comment>
<dbReference type="GO" id="GO:0045454">
    <property type="term" value="P:cell redox homeostasis"/>
    <property type="evidence" value="ECO:0007669"/>
    <property type="project" value="TreeGrafter"/>
</dbReference>
<keyword evidence="6 11" id="KW-0411">Iron-sulfur</keyword>
<dbReference type="GO" id="GO:0047134">
    <property type="term" value="F:protein-disulfide reductase [NAD(P)H] activity"/>
    <property type="evidence" value="ECO:0007669"/>
    <property type="project" value="TreeGrafter"/>
</dbReference>
<evidence type="ECO:0000313" key="13">
    <source>
        <dbReference type="EMBL" id="ORB03688.1"/>
    </source>
</evidence>
<keyword evidence="4 11" id="KW-0479">Metal-binding</keyword>
<dbReference type="RefSeq" id="WP_372515481.1">
    <property type="nucleotide sequence ID" value="NZ_CBCRZH010000040.1"/>
</dbReference>
<keyword evidence="11" id="KW-0963">Cytoplasm</keyword>
<evidence type="ECO:0000256" key="2">
    <source>
        <dbReference type="ARBA" id="ARBA00006597"/>
    </source>
</evidence>
<evidence type="ECO:0000256" key="7">
    <source>
        <dbReference type="ARBA" id="ARBA00023015"/>
    </source>
</evidence>
<keyword evidence="8 11" id="KW-0238">DNA-binding</keyword>
<dbReference type="GO" id="GO:0035731">
    <property type="term" value="F:dinitrosyl-iron complex binding"/>
    <property type="evidence" value="ECO:0007669"/>
    <property type="project" value="UniProtKB-UniRule"/>
</dbReference>
<proteinExistence type="inferred from homology"/>
<feature type="domain" description="4Fe-4S Wbl-type" evidence="12">
    <location>
        <begin position="35"/>
        <end position="91"/>
    </location>
</feature>
<feature type="binding site" evidence="11">
    <location>
        <position position="58"/>
    </location>
    <ligand>
        <name>[4Fe-4S] cluster</name>
        <dbReference type="ChEBI" id="CHEBI:49883"/>
    </ligand>
</feature>
<comment type="similarity">
    <text evidence="2 11">Belongs to the WhiB family.</text>
</comment>
<evidence type="ECO:0000256" key="11">
    <source>
        <dbReference type="HAMAP-Rule" id="MF_01479"/>
    </source>
</evidence>
<dbReference type="PROSITE" id="PS51674">
    <property type="entry name" value="4FE4S_WBL"/>
    <property type="match status" value="1"/>
</dbReference>
<keyword evidence="3 11" id="KW-0004">4Fe-4S</keyword>
<accession>A0A1T3VV75</accession>
<comment type="caution">
    <text evidence="13">The sequence shown here is derived from an EMBL/GenBank/DDBJ whole genome shotgun (WGS) entry which is preliminary data.</text>
</comment>
<dbReference type="EMBL" id="MVHT01000038">
    <property type="protein sequence ID" value="ORB03688.1"/>
    <property type="molecule type" value="Genomic_DNA"/>
</dbReference>
<comment type="subcellular location">
    <subcellularLocation>
        <location evidence="1 11">Cytoplasm</location>
    </subcellularLocation>
</comment>
<protein>
    <recommendedName>
        <fullName evidence="11">Transcriptional regulator WhiB</fullName>
    </recommendedName>
</protein>
<keyword evidence="5 11" id="KW-0408">Iron</keyword>
<dbReference type="InterPro" id="IPR003482">
    <property type="entry name" value="Whib"/>
</dbReference>
<dbReference type="HAMAP" id="MF_01479">
    <property type="entry name" value="WhiB"/>
    <property type="match status" value="1"/>
</dbReference>
<dbReference type="GO" id="GO:0003677">
    <property type="term" value="F:DNA binding"/>
    <property type="evidence" value="ECO:0007669"/>
    <property type="project" value="UniProtKB-UniRule"/>
</dbReference>
<evidence type="ECO:0000256" key="6">
    <source>
        <dbReference type="ARBA" id="ARBA00023014"/>
    </source>
</evidence>